<evidence type="ECO:0000313" key="2">
    <source>
        <dbReference type="Proteomes" id="UP001638806"/>
    </source>
</evidence>
<sequence>MYHLVDHTLLRKPPLRVASSEFSGPASSVSESTLRPSPSPLLVRISHSRAAATLSVSAVRDTHLLFSHLFSSCSMGTWSVPDDVVSPHRGREIDESSFGGCAAVACPRREITAGRHYEAAKKKSCFPARHAQGVQQVAARAFTSASRRHRLARLR</sequence>
<comment type="caution">
    <text evidence="1">The sequence shown here is derived from an EMBL/GenBank/DDBJ whole genome shotgun (WGS) entry which is preliminary data.</text>
</comment>
<protein>
    <submittedName>
        <fullName evidence="1">Uncharacterized protein</fullName>
    </submittedName>
</protein>
<evidence type="ECO:0000313" key="1">
    <source>
        <dbReference type="EMBL" id="KAL3958259.1"/>
    </source>
</evidence>
<dbReference type="Proteomes" id="UP001638806">
    <property type="component" value="Unassembled WGS sequence"/>
</dbReference>
<gene>
    <name evidence="1" type="ORF">ACCO45_006421</name>
</gene>
<organism evidence="1 2">
    <name type="scientific">Purpureocillium lilacinum</name>
    <name type="common">Paecilomyces lilacinus</name>
    <dbReference type="NCBI Taxonomy" id="33203"/>
    <lineage>
        <taxon>Eukaryota</taxon>
        <taxon>Fungi</taxon>
        <taxon>Dikarya</taxon>
        <taxon>Ascomycota</taxon>
        <taxon>Pezizomycotina</taxon>
        <taxon>Sordariomycetes</taxon>
        <taxon>Hypocreomycetidae</taxon>
        <taxon>Hypocreales</taxon>
        <taxon>Ophiocordycipitaceae</taxon>
        <taxon>Purpureocillium</taxon>
    </lineage>
</organism>
<reference evidence="1" key="1">
    <citation type="submission" date="2024-12" db="EMBL/GenBank/DDBJ databases">
        <title>Comparative genomics and development of molecular markers within Purpureocillium lilacinum and among Purpureocillium species.</title>
        <authorList>
            <person name="Yeh Z.-Y."/>
            <person name="Ni N.-T."/>
            <person name="Lo P.-H."/>
            <person name="Mushyakhwo K."/>
            <person name="Lin C.-F."/>
            <person name="Nai Y.-S."/>
        </authorList>
    </citation>
    <scope>NUCLEOTIDE SEQUENCE</scope>
    <source>
        <strain evidence="1">NCHU-NPUST-175</strain>
    </source>
</reference>
<accession>A0ACC4DRU4</accession>
<proteinExistence type="predicted"/>
<keyword evidence="2" id="KW-1185">Reference proteome</keyword>
<dbReference type="EMBL" id="JBGNUJ010000006">
    <property type="protein sequence ID" value="KAL3958259.1"/>
    <property type="molecule type" value="Genomic_DNA"/>
</dbReference>
<name>A0ACC4DRU4_PURLI</name>